<comment type="caution">
    <text evidence="1">The sequence shown here is derived from an EMBL/GenBank/DDBJ whole genome shotgun (WGS) entry which is preliminary data.</text>
</comment>
<dbReference type="EMBL" id="JWJD01000001">
    <property type="protein sequence ID" value="KIH77730.1"/>
    <property type="molecule type" value="Genomic_DNA"/>
</dbReference>
<reference evidence="1 2" key="1">
    <citation type="submission" date="2014-12" db="EMBL/GenBank/DDBJ databases">
        <title>Genomes of Geoalkalibacter ferrihydriticus and Geoalkalibacter subterraneus, two haloalkaliphilic metal-reducing members of the Geobacteraceae.</title>
        <authorList>
            <person name="Badalamenti J.P."/>
            <person name="Torres C.I."/>
            <person name="Krajmalnik-Brown R."/>
            <person name="Bond D.R."/>
        </authorList>
    </citation>
    <scope>NUCLEOTIDE SEQUENCE [LARGE SCALE GENOMIC DNA]</scope>
    <source>
        <strain evidence="1 2">DSM 17813</strain>
    </source>
</reference>
<organism evidence="1 2">
    <name type="scientific">Geoalkalibacter ferrihydriticus DSM 17813</name>
    <dbReference type="NCBI Taxonomy" id="1121915"/>
    <lineage>
        <taxon>Bacteria</taxon>
        <taxon>Pseudomonadati</taxon>
        <taxon>Thermodesulfobacteriota</taxon>
        <taxon>Desulfuromonadia</taxon>
        <taxon>Desulfuromonadales</taxon>
        <taxon>Geoalkalibacteraceae</taxon>
        <taxon>Geoalkalibacter</taxon>
    </lineage>
</organism>
<name>A0A0C2HSE5_9BACT</name>
<dbReference type="AlphaFoldDB" id="A0A0C2HSE5"/>
<sequence>MAEKPLVFLVHGMGAHPPGWSAAFVKILRKASKSYAFFQERHLADLIEFHEVCYDQIFRNTLANWEENSRRILQLAAPMDREMVEKALGWMEGLAEEQDNFVWSHVADVALWKLAPYLKKMVKTEVATQITGRIHERLAASPVKDVSCAVIAHSLGTSVTSETLMDLARGSWTEGEQGFDPRFFRFECLHMIANVARILETPAYPVYPGPVRPGPAGEANSYCRHYYNYRHDLDPFTRVRTFRPDWDERSYHDKNVSHIHALNVHGMEHYALNPLVHISILRSLCGYRCISGAEERDALAGFTQIKGISKARIEELRAHARQAQEALGEAPDVIDILKGVALYFRGMGGERP</sequence>
<evidence type="ECO:0008006" key="3">
    <source>
        <dbReference type="Google" id="ProtNLM"/>
    </source>
</evidence>
<gene>
    <name evidence="1" type="ORF">GFER_03495</name>
</gene>
<accession>A0A0C2HSE5</accession>
<evidence type="ECO:0000313" key="2">
    <source>
        <dbReference type="Proteomes" id="UP000035068"/>
    </source>
</evidence>
<keyword evidence="2" id="KW-1185">Reference proteome</keyword>
<protein>
    <recommendedName>
        <fullName evidence="3">Alpha/beta hydrolase</fullName>
    </recommendedName>
</protein>
<proteinExistence type="predicted"/>
<evidence type="ECO:0000313" key="1">
    <source>
        <dbReference type="EMBL" id="KIH77730.1"/>
    </source>
</evidence>
<dbReference type="RefSeq" id="WP_040096090.1">
    <property type="nucleotide sequence ID" value="NZ_JWJD01000001.1"/>
</dbReference>
<dbReference type="Proteomes" id="UP000035068">
    <property type="component" value="Unassembled WGS sequence"/>
</dbReference>